<evidence type="ECO:0000313" key="11">
    <source>
        <dbReference type="Proteomes" id="UP000000689"/>
    </source>
</evidence>
<dbReference type="InterPro" id="IPR012295">
    <property type="entry name" value="TBP_dom_sf"/>
</dbReference>
<dbReference type="GO" id="GO:0030122">
    <property type="term" value="C:AP-2 adaptor complex"/>
    <property type="evidence" value="ECO:0007669"/>
    <property type="project" value="EnsemblFungi"/>
</dbReference>
<keyword evidence="11" id="KW-1185">Reference proteome</keyword>
<evidence type="ECO:0000256" key="5">
    <source>
        <dbReference type="PIRNR" id="PIRNR037091"/>
    </source>
</evidence>
<reference evidence="10 11" key="1">
    <citation type="journal article" date="2011" name="Proc. Natl. Acad. Sci. U.S.A.">
        <title>Evolutionary erosion of yeast sex chromosomes by mating-type switching accidents.</title>
        <authorList>
            <person name="Gordon J.L."/>
            <person name="Armisen D."/>
            <person name="Proux-Wera E."/>
            <person name="Oheigeartaigh S.S."/>
            <person name="Byrne K.P."/>
            <person name="Wolfe K.H."/>
        </authorList>
    </citation>
    <scope>NUCLEOTIDE SEQUENCE [LARGE SCALE GENOMIC DNA]</scope>
    <source>
        <strain evidence="11">ATCC 10597 / BCRC 20456 / CBS 421 / NBRC 0211 / NRRL Y-12639</strain>
    </source>
</reference>
<dbReference type="GeneID" id="11494413"/>
<dbReference type="SUPFAM" id="SSF55711">
    <property type="entry name" value="Subdomain of clathrin and coatomer appendage domain"/>
    <property type="match status" value="1"/>
</dbReference>
<dbReference type="Pfam" id="PF01602">
    <property type="entry name" value="Adaptin_N"/>
    <property type="match status" value="1"/>
</dbReference>
<evidence type="ECO:0000259" key="9">
    <source>
        <dbReference type="Pfam" id="PF02296"/>
    </source>
</evidence>
<dbReference type="InterPro" id="IPR009028">
    <property type="entry name" value="Coatomer/calthrin_app_sub_C"/>
</dbReference>
<dbReference type="KEGG" id="ndi:NDAI_0A05350"/>
<dbReference type="InterPro" id="IPR050840">
    <property type="entry name" value="Adaptor_Complx_Large_Subunit"/>
</dbReference>
<keyword evidence="4 5" id="KW-0472">Membrane</keyword>
<feature type="region of interest" description="Disordered" evidence="7">
    <location>
        <begin position="708"/>
        <end position="767"/>
    </location>
</feature>
<keyword evidence="5" id="KW-0254">Endocytosis</keyword>
<evidence type="ECO:0000313" key="10">
    <source>
        <dbReference type="EMBL" id="CCD22690.1"/>
    </source>
</evidence>
<organism evidence="10 11">
    <name type="scientific">Naumovozyma dairenensis (strain ATCC 10597 / BCRC 20456 / CBS 421 / NBRC 0211 / NRRL Y-12639)</name>
    <name type="common">Saccharomyces dairenensis</name>
    <dbReference type="NCBI Taxonomy" id="1071378"/>
    <lineage>
        <taxon>Eukaryota</taxon>
        <taxon>Fungi</taxon>
        <taxon>Dikarya</taxon>
        <taxon>Ascomycota</taxon>
        <taxon>Saccharomycotina</taxon>
        <taxon>Saccharomycetes</taxon>
        <taxon>Saccharomycetales</taxon>
        <taxon>Saccharomycetaceae</taxon>
        <taxon>Naumovozyma</taxon>
    </lineage>
</organism>
<evidence type="ECO:0000256" key="1">
    <source>
        <dbReference type="ARBA" id="ARBA00004184"/>
    </source>
</evidence>
<dbReference type="SUPFAM" id="SSF48371">
    <property type="entry name" value="ARM repeat"/>
    <property type="match status" value="1"/>
</dbReference>
<dbReference type="HOGENOM" id="CLU_003824_1_0_1"/>
<dbReference type="RefSeq" id="XP_003667933.1">
    <property type="nucleotide sequence ID" value="XM_003667885.1"/>
</dbReference>
<dbReference type="InterPro" id="IPR002553">
    <property type="entry name" value="Clathrin/coatomer_adapt-like_N"/>
</dbReference>
<keyword evidence="3 5" id="KW-0653">Protein transport</keyword>
<dbReference type="OMA" id="PVLMHRY"/>
<keyword evidence="5" id="KW-0168">Coated pit</keyword>
<name>G0W4F2_NAUDC</name>
<dbReference type="STRING" id="1071378.G0W4F2"/>
<gene>
    <name evidence="10" type="primary">NDAI0A05350</name>
    <name evidence="10" type="ordered locus">NDAI_0A05350</name>
</gene>
<dbReference type="Gene3D" id="2.60.40.1230">
    <property type="match status" value="1"/>
</dbReference>
<accession>G0W4F2</accession>
<dbReference type="SUPFAM" id="SSF49348">
    <property type="entry name" value="Clathrin adaptor appendage domain"/>
    <property type="match status" value="1"/>
</dbReference>
<dbReference type="GO" id="GO:0005935">
    <property type="term" value="C:cellular bud neck"/>
    <property type="evidence" value="ECO:0007669"/>
    <property type="project" value="EnsemblFungi"/>
</dbReference>
<dbReference type="GO" id="GO:0006886">
    <property type="term" value="P:intracellular protein transport"/>
    <property type="evidence" value="ECO:0007669"/>
    <property type="project" value="UniProtKB-UniRule"/>
</dbReference>
<proteinExistence type="inferred from homology"/>
<dbReference type="GO" id="GO:0072583">
    <property type="term" value="P:clathrin-dependent endocytosis"/>
    <property type="evidence" value="ECO:0007669"/>
    <property type="project" value="InterPro"/>
</dbReference>
<feature type="domain" description="Clathrin adaptor alpha-adaptin appendage C-terminal subdomain" evidence="9">
    <location>
        <begin position="937"/>
        <end position="1031"/>
    </location>
</feature>
<dbReference type="InterPro" id="IPR013041">
    <property type="entry name" value="Clathrin_app_Ig-like_sf"/>
</dbReference>
<comment type="function">
    <text evidence="5">Adaptins are components of the adaptor complexes which link clathrin to receptors in coated vesicles. Clathrin-associated protein complexes are believed to interact with the cytoplasmic tails of membrane proteins, leading to their selection and concentration.</text>
</comment>
<dbReference type="OrthoDB" id="28053at2759"/>
<comment type="subcellular location">
    <subcellularLocation>
        <location evidence="1">Endomembrane system</location>
        <topology evidence="1">Peripheral membrane protein</topology>
    </subcellularLocation>
    <subcellularLocation>
        <location evidence="5">Membrane</location>
        <location evidence="5">Coated pit</location>
    </subcellularLocation>
</comment>
<evidence type="ECO:0000256" key="7">
    <source>
        <dbReference type="SAM" id="MobiDB-lite"/>
    </source>
</evidence>
<feature type="binding site" evidence="6">
    <location>
        <position position="78"/>
    </location>
    <ligand>
        <name>a 1,2-diacyl-sn-glycero-3-phospho-(1D-myo-inositol-3,4,5-trisphosphate)</name>
        <dbReference type="ChEBI" id="CHEBI:57836"/>
    </ligand>
</feature>
<dbReference type="GO" id="GO:0035615">
    <property type="term" value="F:clathrin adaptor activity"/>
    <property type="evidence" value="ECO:0007669"/>
    <property type="project" value="InterPro"/>
</dbReference>
<evidence type="ECO:0000256" key="3">
    <source>
        <dbReference type="ARBA" id="ARBA00022927"/>
    </source>
</evidence>
<feature type="compositionally biased region" description="Polar residues" evidence="7">
    <location>
        <begin position="723"/>
        <end position="744"/>
    </location>
</feature>
<dbReference type="InterPro" id="IPR017104">
    <property type="entry name" value="AP2_complex_asu"/>
</dbReference>
<dbReference type="InterPro" id="IPR003164">
    <property type="entry name" value="Clathrin_a-adaptin_app_sub_C"/>
</dbReference>
<evidence type="ECO:0000256" key="6">
    <source>
        <dbReference type="PIRSR" id="PIRSR037091-1"/>
    </source>
</evidence>
<feature type="binding site" evidence="6">
    <location>
        <begin position="82"/>
        <end position="86"/>
    </location>
    <ligand>
        <name>a 1,2-diacyl-sn-glycero-3-phospho-(1D-myo-inositol-3,4,5-trisphosphate)</name>
        <dbReference type="ChEBI" id="CHEBI:57836"/>
    </ligand>
</feature>
<dbReference type="eggNOG" id="KOG1077">
    <property type="taxonomic scope" value="Eukaryota"/>
</dbReference>
<dbReference type="EMBL" id="HE580267">
    <property type="protein sequence ID" value="CCD22690.1"/>
    <property type="molecule type" value="Genomic_DNA"/>
</dbReference>
<dbReference type="Proteomes" id="UP000000689">
    <property type="component" value="Chromosome 1"/>
</dbReference>
<evidence type="ECO:0000256" key="2">
    <source>
        <dbReference type="ARBA" id="ARBA00022448"/>
    </source>
</evidence>
<dbReference type="InterPro" id="IPR016024">
    <property type="entry name" value="ARM-type_fold"/>
</dbReference>
<dbReference type="PANTHER" id="PTHR22780">
    <property type="entry name" value="ADAPTIN, ALPHA/GAMMA/EPSILON"/>
    <property type="match status" value="1"/>
</dbReference>
<dbReference type="PIRSF" id="PIRSF037091">
    <property type="entry name" value="AP2_complex_alpha"/>
    <property type="match status" value="1"/>
</dbReference>
<evidence type="ECO:0000256" key="4">
    <source>
        <dbReference type="ARBA" id="ARBA00023136"/>
    </source>
</evidence>
<keyword evidence="2 5" id="KW-0813">Transport</keyword>
<feature type="domain" description="Clathrin/coatomer adaptor adaptin-like N-terminal" evidence="8">
    <location>
        <begin position="42"/>
        <end position="670"/>
    </location>
</feature>
<evidence type="ECO:0000259" key="8">
    <source>
        <dbReference type="Pfam" id="PF01602"/>
    </source>
</evidence>
<dbReference type="Pfam" id="PF02296">
    <property type="entry name" value="Alpha_adaptin_C"/>
    <property type="match status" value="1"/>
</dbReference>
<dbReference type="InterPro" id="IPR011989">
    <property type="entry name" value="ARM-like"/>
</dbReference>
<dbReference type="Gene3D" id="1.25.10.10">
    <property type="entry name" value="Leucine-rich Repeat Variant"/>
    <property type="match status" value="1"/>
</dbReference>
<dbReference type="Gene3D" id="3.30.310.10">
    <property type="entry name" value="TATA-Binding Protein"/>
    <property type="match status" value="1"/>
</dbReference>
<dbReference type="AlphaFoldDB" id="G0W4F2"/>
<comment type="similarity">
    <text evidence="5">Belongs to the adaptor complexes large subunit family.</text>
</comment>
<protein>
    <recommendedName>
        <fullName evidence="5">AP-2 complex subunit alpha</fullName>
    </recommendedName>
</protein>
<sequence>MERKKSIIGNPTRSTSSTTSTIKGLQLFIADLRSCQQTQEQEKRIQTELVKIKQHFNSSSTKNTSHSHGSHHDKLGGYQRKKYIAKLAYVYITSNTTKLNDILFGLDQTVQLLSSTAFSEKFIGYMTLELLYEHRQVVEKVNEKVTYYLLQDLSESDDNFVALALHFVGTVALLPFNQFATNDEIISAIFQILRSPTSSHYLKKKSALSFLTLLKANPVILTDDMQRKQLWIQRIVSLLDDTSNYRLCLAALPLVEYIAKNIDSTYCIRLVPQLTEILYNCVVVGTSSSSSVANQFPMEYKFANIPNPWLITKTVSLLSFLIISQNETTNKQLQSHSGPNTLLYASNLNPEVLSKLRQCVTVAIELGMRTCNDPMEKIVQNTVLFSLINFASKLDPTDDAIKSSVNALCSLLSSPDINTRYLTLDSLLKLCSLSGEVAINSVRYNKNLGLIFNILKHERDSSIVRKCIDLLYTFTDSENVKLIVEELLNFVLHSRNLNDPHMKSDIAVKIAVLTEKYAMDSNWFVIISLKILSLTNNNAPFNDDGIWQRLCQIVVNNSHLHKLTCDQLVDYLYKNECSESIIKTSAFLLGEYCGKVQDKISIANLFNLFTDKYSMVSNVTKAMILTTMIKLYNFAPEIGSWVIKFFQLELNSLDIELQTRSYEYLKIIQISKMSESNGNANNNNNLINVLFSPMPPFITKSNPLLKRLGGNLQPSSSPSSSSHKASAGSTTLVESTTPMTTPGVTQRPPPPPASRTNSMVPKSQEEYYVEQTSTLSPNWREGFNRMISHKQGILFTSPLIKIIYRITAVKTEERIDYSRLRVELSYINETEWDITGLSSEIFPFKVQDNPEYIIQNVALPTPTKISMGHGERSRQSFEIVIRKPFDVDNCGPLLMVHFKCGGNGFNHVKLKLGVGITHTLIGNQDTGSMRHVIELPEFIQRWKMLSTALGKDGEFIFDSVPFKKDATVDMEEARMTIRQILKRLGFDIVEQNSVKNTIFVSGIIHTKSDGNFGCLMKVKYQDDGKINLTCKTTLGGPLAEYIVRCTKSAISR</sequence>